<dbReference type="InterPro" id="IPR000847">
    <property type="entry name" value="LysR_HTH_N"/>
</dbReference>
<evidence type="ECO:0000313" key="6">
    <source>
        <dbReference type="EMBL" id="TWX64083.1"/>
    </source>
</evidence>
<dbReference type="Gene3D" id="3.40.190.290">
    <property type="match status" value="1"/>
</dbReference>
<dbReference type="EMBL" id="VOLT01000015">
    <property type="protein sequence ID" value="TWX64083.1"/>
    <property type="molecule type" value="Genomic_DNA"/>
</dbReference>
<dbReference type="SUPFAM" id="SSF53850">
    <property type="entry name" value="Periplasmic binding protein-like II"/>
    <property type="match status" value="1"/>
</dbReference>
<evidence type="ECO:0000313" key="7">
    <source>
        <dbReference type="Proteomes" id="UP000321822"/>
    </source>
</evidence>
<reference evidence="6 7" key="1">
    <citation type="submission" date="2019-07" db="EMBL/GenBank/DDBJ databases">
        <title>Genomes of sea-ice associated Colwellia species.</title>
        <authorList>
            <person name="Bowman J.P."/>
        </authorList>
    </citation>
    <scope>NUCLEOTIDE SEQUENCE [LARGE SCALE GENOMIC DNA]</scope>
    <source>
        <strain evidence="6 7">ACAM 459</strain>
    </source>
</reference>
<evidence type="ECO:0000259" key="5">
    <source>
        <dbReference type="PROSITE" id="PS50931"/>
    </source>
</evidence>
<comment type="caution">
    <text evidence="6">The sequence shown here is derived from an EMBL/GenBank/DDBJ whole genome shotgun (WGS) entry which is preliminary data.</text>
</comment>
<keyword evidence="7" id="KW-1185">Reference proteome</keyword>
<comment type="similarity">
    <text evidence="1">Belongs to the LysR transcriptional regulatory family.</text>
</comment>
<dbReference type="Proteomes" id="UP000321822">
    <property type="component" value="Unassembled WGS sequence"/>
</dbReference>
<dbReference type="GO" id="GO:0000976">
    <property type="term" value="F:transcription cis-regulatory region binding"/>
    <property type="evidence" value="ECO:0007669"/>
    <property type="project" value="TreeGrafter"/>
</dbReference>
<evidence type="ECO:0000256" key="2">
    <source>
        <dbReference type="ARBA" id="ARBA00023015"/>
    </source>
</evidence>
<organism evidence="6 7">
    <name type="scientific">Colwellia demingiae</name>
    <dbReference type="NCBI Taxonomy" id="89401"/>
    <lineage>
        <taxon>Bacteria</taxon>
        <taxon>Pseudomonadati</taxon>
        <taxon>Pseudomonadota</taxon>
        <taxon>Gammaproteobacteria</taxon>
        <taxon>Alteromonadales</taxon>
        <taxon>Colwelliaceae</taxon>
        <taxon>Colwellia</taxon>
    </lineage>
</organism>
<proteinExistence type="inferred from homology"/>
<dbReference type="OrthoDB" id="5293066at2"/>
<evidence type="ECO:0000256" key="4">
    <source>
        <dbReference type="ARBA" id="ARBA00023163"/>
    </source>
</evidence>
<dbReference type="RefSeq" id="WP_146791388.1">
    <property type="nucleotide sequence ID" value="NZ_VOLT01000015.1"/>
</dbReference>
<dbReference type="PROSITE" id="PS50931">
    <property type="entry name" value="HTH_LYSR"/>
    <property type="match status" value="1"/>
</dbReference>
<dbReference type="PANTHER" id="PTHR30126">
    <property type="entry name" value="HTH-TYPE TRANSCRIPTIONAL REGULATOR"/>
    <property type="match status" value="1"/>
</dbReference>
<dbReference type="Pfam" id="PF00126">
    <property type="entry name" value="HTH_1"/>
    <property type="match status" value="1"/>
</dbReference>
<keyword evidence="2" id="KW-0805">Transcription regulation</keyword>
<protein>
    <submittedName>
        <fullName evidence="6">LysR family transcriptional regulator</fullName>
    </submittedName>
</protein>
<gene>
    <name evidence="6" type="ORF">ESZ36_20630</name>
</gene>
<keyword evidence="4" id="KW-0804">Transcription</keyword>
<keyword evidence="3" id="KW-0238">DNA-binding</keyword>
<sequence length="300" mass="33061">MYSTPLTLDALLVLDAIERRGSFAAAAEQLNKVPSALSYVVQKLEEQLSVTLFVRQGRRSVLTPAGVHLLEEGRKILGAVSKITEQTQTIAHGWEPKIKIAIDSIIETSLIFTVIEEFLSLHPSIEIDISEEVMNGTWEALIDNDVDLVIGAAAPMPTQQGFRSIKLKSQEHVLVATNGHDILQLSHPINKTDLSQFRTVIVHDSVKKEIPRSTNIIEETSHFYVSSVEQKIAAILVGIGVGFLPTDRIKHLLQSGKLVEIPFNATAQISDALLAWKIVNKGKGLQALRTLLEKAFQDQP</sequence>
<dbReference type="SUPFAM" id="SSF46785">
    <property type="entry name" value="Winged helix' DNA-binding domain"/>
    <property type="match status" value="1"/>
</dbReference>
<dbReference type="InterPro" id="IPR005119">
    <property type="entry name" value="LysR_subst-bd"/>
</dbReference>
<name>A0A5C6Q588_9GAMM</name>
<feature type="domain" description="HTH lysR-type" evidence="5">
    <location>
        <begin position="6"/>
        <end position="63"/>
    </location>
</feature>
<dbReference type="InterPro" id="IPR036390">
    <property type="entry name" value="WH_DNA-bd_sf"/>
</dbReference>
<accession>A0A5C6Q588</accession>
<evidence type="ECO:0000256" key="1">
    <source>
        <dbReference type="ARBA" id="ARBA00009437"/>
    </source>
</evidence>
<dbReference type="Pfam" id="PF03466">
    <property type="entry name" value="LysR_substrate"/>
    <property type="match status" value="1"/>
</dbReference>
<dbReference type="PANTHER" id="PTHR30126:SF4">
    <property type="entry name" value="LYSR FAMILY TRANSCRIPTIONAL REGULATOR"/>
    <property type="match status" value="1"/>
</dbReference>
<dbReference type="InterPro" id="IPR036388">
    <property type="entry name" value="WH-like_DNA-bd_sf"/>
</dbReference>
<dbReference type="GO" id="GO:0003700">
    <property type="term" value="F:DNA-binding transcription factor activity"/>
    <property type="evidence" value="ECO:0007669"/>
    <property type="project" value="InterPro"/>
</dbReference>
<dbReference type="AlphaFoldDB" id="A0A5C6Q588"/>
<dbReference type="Gene3D" id="1.10.10.10">
    <property type="entry name" value="Winged helix-like DNA-binding domain superfamily/Winged helix DNA-binding domain"/>
    <property type="match status" value="1"/>
</dbReference>
<evidence type="ECO:0000256" key="3">
    <source>
        <dbReference type="ARBA" id="ARBA00023125"/>
    </source>
</evidence>